<evidence type="ECO:0000256" key="6">
    <source>
        <dbReference type="ARBA" id="ARBA00023118"/>
    </source>
</evidence>
<evidence type="ECO:0000256" key="7">
    <source>
        <dbReference type="ARBA" id="ARBA00023125"/>
    </source>
</evidence>
<reference evidence="10 11" key="1">
    <citation type="submission" date="2019-04" db="EMBL/GenBank/DDBJ databases">
        <title>Genome of a novel bacterium Candidatus Jettenia ecosi reconstructed from metagenome of an anammox bioreactor.</title>
        <authorList>
            <person name="Mardanov A.V."/>
            <person name="Beletsky A.V."/>
            <person name="Ravin N.V."/>
            <person name="Botchkova E.A."/>
            <person name="Litti Y.V."/>
            <person name="Nozhevnikova A.N."/>
        </authorList>
    </citation>
    <scope>NUCLEOTIDE SEQUENCE [LARGE SCALE GENOMIC DNA]</scope>
    <source>
        <strain evidence="10">J2</strain>
    </source>
</reference>
<dbReference type="PANTHER" id="PTHR43219:SF1">
    <property type="entry name" value="CRISPR-ASSOCIATED ENDONUCLEASE CAS1"/>
    <property type="match status" value="1"/>
</dbReference>
<dbReference type="InterPro" id="IPR042211">
    <property type="entry name" value="CRISPR-assoc_Cas1_N"/>
</dbReference>
<dbReference type="HAMAP" id="MF_01470">
    <property type="entry name" value="Cas1"/>
    <property type="match status" value="1"/>
</dbReference>
<keyword evidence="6 9" id="KW-0051">Antiviral defense</keyword>
<evidence type="ECO:0000256" key="5">
    <source>
        <dbReference type="ARBA" id="ARBA00022842"/>
    </source>
</evidence>
<dbReference type="NCBIfam" id="TIGR03641">
    <property type="entry name" value="cas1_HMARI"/>
    <property type="match status" value="1"/>
</dbReference>
<comment type="caution">
    <text evidence="10">The sequence shown here is derived from an EMBL/GenBank/DDBJ whole genome shotgun (WGS) entry which is preliminary data.</text>
</comment>
<dbReference type="CDD" id="cd09722">
    <property type="entry name" value="Cas1_I-B"/>
    <property type="match status" value="1"/>
</dbReference>
<evidence type="ECO:0000256" key="8">
    <source>
        <dbReference type="ARBA" id="ARBA00023211"/>
    </source>
</evidence>
<dbReference type="Gene3D" id="3.100.10.20">
    <property type="entry name" value="CRISPR-associated endonuclease Cas1, N-terminal domain"/>
    <property type="match status" value="1"/>
</dbReference>
<evidence type="ECO:0000256" key="2">
    <source>
        <dbReference type="ARBA" id="ARBA00022723"/>
    </source>
</evidence>
<dbReference type="InterPro" id="IPR002729">
    <property type="entry name" value="CRISPR-assoc_Cas1"/>
</dbReference>
<organism evidence="10 11">
    <name type="scientific">Candidatus Jettenia ecosi</name>
    <dbReference type="NCBI Taxonomy" id="2494326"/>
    <lineage>
        <taxon>Bacteria</taxon>
        <taxon>Pseudomonadati</taxon>
        <taxon>Planctomycetota</taxon>
        <taxon>Candidatus Brocadiia</taxon>
        <taxon>Candidatus Brocadiales</taxon>
        <taxon>Candidatus Brocadiaceae</taxon>
        <taxon>Candidatus Jettenia</taxon>
    </lineage>
</organism>
<dbReference type="Proteomes" id="UP000319783">
    <property type="component" value="Unassembled WGS sequence"/>
</dbReference>
<comment type="subunit">
    <text evidence="9">Homodimer, forms a heterotetramer with a Cas2 homodimer.</text>
</comment>
<dbReference type="PANTHER" id="PTHR43219">
    <property type="entry name" value="CRISPR-ASSOCIATED ENDONUCLEASE CAS1"/>
    <property type="match status" value="1"/>
</dbReference>
<evidence type="ECO:0000256" key="1">
    <source>
        <dbReference type="ARBA" id="ARBA00022722"/>
    </source>
</evidence>
<keyword evidence="5 9" id="KW-0460">Magnesium</keyword>
<dbReference type="GO" id="GO:0003677">
    <property type="term" value="F:DNA binding"/>
    <property type="evidence" value="ECO:0007669"/>
    <property type="project" value="UniProtKB-KW"/>
</dbReference>
<keyword evidence="2 9" id="KW-0479">Metal-binding</keyword>
<keyword evidence="1 9" id="KW-0540">Nuclease</keyword>
<accession>A0A533QER9</accession>
<evidence type="ECO:0000256" key="3">
    <source>
        <dbReference type="ARBA" id="ARBA00022759"/>
    </source>
</evidence>
<evidence type="ECO:0000256" key="4">
    <source>
        <dbReference type="ARBA" id="ARBA00022801"/>
    </source>
</evidence>
<evidence type="ECO:0000256" key="9">
    <source>
        <dbReference type="HAMAP-Rule" id="MF_01470"/>
    </source>
</evidence>
<evidence type="ECO:0000313" key="11">
    <source>
        <dbReference type="Proteomes" id="UP000319783"/>
    </source>
</evidence>
<name>A0A533QER9_9BACT</name>
<dbReference type="EMBL" id="SULG01000005">
    <property type="protein sequence ID" value="TLD43258.1"/>
    <property type="molecule type" value="Genomic_DNA"/>
</dbReference>
<dbReference type="AlphaFoldDB" id="A0A533QER9"/>
<dbReference type="GO" id="GO:0046872">
    <property type="term" value="F:metal ion binding"/>
    <property type="evidence" value="ECO:0007669"/>
    <property type="project" value="UniProtKB-UniRule"/>
</dbReference>
<comment type="cofactor">
    <cofactor evidence="9">
        <name>Mg(2+)</name>
        <dbReference type="ChEBI" id="CHEBI:18420"/>
    </cofactor>
    <cofactor evidence="9">
        <name>Mn(2+)</name>
        <dbReference type="ChEBI" id="CHEBI:29035"/>
    </cofactor>
</comment>
<keyword evidence="4 9" id="KW-0378">Hydrolase</keyword>
<dbReference type="InterPro" id="IPR019858">
    <property type="entry name" value="CRISPR-assoc_Cas1_HMARI/TNEAP"/>
</dbReference>
<comment type="similarity">
    <text evidence="9">Belongs to the CRISPR-associated endonuclease Cas1 family.</text>
</comment>
<comment type="function">
    <text evidence="9">CRISPR (clustered regularly interspaced short palindromic repeat), is an adaptive immune system that provides protection against mobile genetic elements (viruses, transposable elements and conjugative plasmids). CRISPR clusters contain spacers, sequences complementary to antecedent mobile elements, and target invading nucleic acids. CRISPR clusters are transcribed and processed into CRISPR RNA (crRNA). Acts as a dsDNA endonuclease. Involved in the integration of spacer DNA into the CRISPR cassette.</text>
</comment>
<protein>
    <recommendedName>
        <fullName evidence="9">CRISPR-associated endonuclease Cas1</fullName>
        <ecNumber evidence="9">3.1.-.-</ecNumber>
    </recommendedName>
</protein>
<dbReference type="EC" id="3.1.-.-" evidence="9"/>
<dbReference type="NCBIfam" id="TIGR00287">
    <property type="entry name" value="cas1"/>
    <property type="match status" value="1"/>
</dbReference>
<evidence type="ECO:0000313" key="10">
    <source>
        <dbReference type="EMBL" id="TLD43258.1"/>
    </source>
</evidence>
<dbReference type="InterPro" id="IPR042206">
    <property type="entry name" value="CRISPR-assoc_Cas1_C"/>
</dbReference>
<dbReference type="GO" id="GO:0004520">
    <property type="term" value="F:DNA endonuclease activity"/>
    <property type="evidence" value="ECO:0007669"/>
    <property type="project" value="InterPro"/>
</dbReference>
<proteinExistence type="inferred from homology"/>
<sequence>MKQNYYIFNNGRLKRQENTIFFEKEDGSKSIIPIENTEALYAFGEIDFNTKLFNYLAQKGIPVHVFNYYGFYSGSYYPREYLNSGHLLVKQVNHYTSRQKRIALARAFVDAAGFNILKNLRYYSNRGKGLDEYINTIEGFKAQIDKVESVEELMGLEGNIRNTYYKAWPMIIDQEIEFERRVKQPPDNMINALISYLNSMVYTTCLGEIYHTQLSPLISYLHEPGDRRFSLSLDLAEIFKPIFSDRTIFTLLNRQQITGKDFMTEVNLCYLNEKGRKIVIKEYDERLKTVITHKKLERQVSYRYLIRLECYKLVKHIIGEQEYEGFKIWW</sequence>
<dbReference type="Gene3D" id="1.20.120.920">
    <property type="entry name" value="CRISPR-associated endonuclease Cas1, C-terminal domain"/>
    <property type="match status" value="1"/>
</dbReference>
<gene>
    <name evidence="9" type="primary">cas1</name>
    <name evidence="10" type="ORF">JETT_0427</name>
</gene>
<dbReference type="GO" id="GO:0051607">
    <property type="term" value="P:defense response to virus"/>
    <property type="evidence" value="ECO:0007669"/>
    <property type="project" value="UniProtKB-UniRule"/>
</dbReference>
<keyword evidence="7 9" id="KW-0238">DNA-binding</keyword>
<dbReference type="Pfam" id="PF01867">
    <property type="entry name" value="Cas_Cas1"/>
    <property type="match status" value="1"/>
</dbReference>
<dbReference type="GO" id="GO:0016787">
    <property type="term" value="F:hydrolase activity"/>
    <property type="evidence" value="ECO:0007669"/>
    <property type="project" value="UniProtKB-KW"/>
</dbReference>
<feature type="binding site" evidence="9">
    <location>
        <position position="157"/>
    </location>
    <ligand>
        <name>Mn(2+)</name>
        <dbReference type="ChEBI" id="CHEBI:29035"/>
    </ligand>
</feature>
<keyword evidence="3 9" id="KW-0255">Endonuclease</keyword>
<feature type="binding site" evidence="9">
    <location>
        <position position="237"/>
    </location>
    <ligand>
        <name>Mn(2+)</name>
        <dbReference type="ChEBI" id="CHEBI:29035"/>
    </ligand>
</feature>
<keyword evidence="8 9" id="KW-0464">Manganese</keyword>
<feature type="binding site" evidence="9">
    <location>
        <position position="222"/>
    </location>
    <ligand>
        <name>Mn(2+)</name>
        <dbReference type="ChEBI" id="CHEBI:29035"/>
    </ligand>
</feature>
<dbReference type="GO" id="GO:0043571">
    <property type="term" value="P:maintenance of CRISPR repeat elements"/>
    <property type="evidence" value="ECO:0007669"/>
    <property type="project" value="UniProtKB-UniRule"/>
</dbReference>